<evidence type="ECO:0000313" key="4">
    <source>
        <dbReference type="EMBL" id="MPR03926.1"/>
    </source>
</evidence>
<gene>
    <name evidence="4" type="ORF">F0169_18700</name>
</gene>
<dbReference type="CDD" id="cd04663">
    <property type="entry name" value="NUDIX_Hydrolase"/>
    <property type="match status" value="1"/>
</dbReference>
<keyword evidence="5" id="KW-1185">Reference proteome</keyword>
<evidence type="ECO:0000313" key="5">
    <source>
        <dbReference type="Proteomes" id="UP000326112"/>
    </source>
</evidence>
<dbReference type="RefSeq" id="WP_152747304.1">
    <property type="nucleotide sequence ID" value="NZ_JBLZPT010000004.1"/>
</dbReference>
<dbReference type="InterPro" id="IPR015797">
    <property type="entry name" value="NUDIX_hydrolase-like_dom_sf"/>
</dbReference>
<evidence type="ECO:0000256" key="1">
    <source>
        <dbReference type="ARBA" id="ARBA00001946"/>
    </source>
</evidence>
<comment type="cofactor">
    <cofactor evidence="1">
        <name>Mg(2+)</name>
        <dbReference type="ChEBI" id="CHEBI:18420"/>
    </cofactor>
</comment>
<reference evidence="4 5" key="2">
    <citation type="journal article" date="2023" name="Plant Pathol.">
        <title>Dismantling and reorganizing Pseudomonas marginalis sensu#lato.</title>
        <authorList>
            <person name="Sawada H."/>
            <person name="Fujikawa T."/>
            <person name="Satou M."/>
        </authorList>
    </citation>
    <scope>NUCLEOTIDE SEQUENCE [LARGE SCALE GENOMIC DNA]</scope>
    <source>
        <strain evidence="4 5">MAFF 212408</strain>
    </source>
</reference>
<dbReference type="PROSITE" id="PS51462">
    <property type="entry name" value="NUDIX"/>
    <property type="match status" value="1"/>
</dbReference>
<feature type="domain" description="Nudix hydrolase" evidence="3">
    <location>
        <begin position="2"/>
        <end position="130"/>
    </location>
</feature>
<protein>
    <submittedName>
        <fullName evidence="4">NUDIX domain-containing protein</fullName>
    </submittedName>
</protein>
<dbReference type="Pfam" id="PF00293">
    <property type="entry name" value="NUDIX"/>
    <property type="match status" value="1"/>
</dbReference>
<reference evidence="4 5" key="1">
    <citation type="journal article" date="2020" name="Int. J. Syst. Evol. Microbiol.">
        <title>Pseudomonas kitaguniensis sp. nov., a pathogen causing bacterial rot of Welsh onion in Japan.</title>
        <authorList>
            <person name="Sawada H."/>
            <person name="Fujikawa T."/>
            <person name="Nishiwaki Y."/>
            <person name="Horita H."/>
        </authorList>
    </citation>
    <scope>NUCLEOTIDE SEQUENCE [LARGE SCALE GENOMIC DNA]</scope>
    <source>
        <strain evidence="4 5">MAFF 212408</strain>
    </source>
</reference>
<sequence length="134" mass="15173">MSIVKACPVVLRTKQSLEILVFEHPLAGFQLVKGSVESGETTAAAAIRELHEEAGITGNFIRELGTWHAEITGDTWAFHQCQISADLPESWVHFTKDDGGHQFRFFWHPLSSELTQEWHPIFQGAMAFLRTRVR</sequence>
<evidence type="ECO:0000259" key="3">
    <source>
        <dbReference type="PROSITE" id="PS51462"/>
    </source>
</evidence>
<dbReference type="Gene3D" id="3.90.79.10">
    <property type="entry name" value="Nucleoside Triphosphate Pyrophosphohydrolase"/>
    <property type="match status" value="1"/>
</dbReference>
<organism evidence="4 5">
    <name type="scientific">Pseudomonas kitaguniensis</name>
    <dbReference type="NCBI Taxonomy" id="2607908"/>
    <lineage>
        <taxon>Bacteria</taxon>
        <taxon>Pseudomonadati</taxon>
        <taxon>Pseudomonadota</taxon>
        <taxon>Gammaproteobacteria</taxon>
        <taxon>Pseudomonadales</taxon>
        <taxon>Pseudomonadaceae</taxon>
        <taxon>Pseudomonas</taxon>
    </lineage>
</organism>
<dbReference type="Proteomes" id="UP000326112">
    <property type="component" value="Unassembled WGS sequence"/>
</dbReference>
<dbReference type="InterPro" id="IPR000086">
    <property type="entry name" value="NUDIX_hydrolase_dom"/>
</dbReference>
<dbReference type="InterPro" id="IPR020084">
    <property type="entry name" value="NUDIX_hydrolase_CS"/>
</dbReference>
<comment type="caution">
    <text evidence="4">The sequence shown here is derived from an EMBL/GenBank/DDBJ whole genome shotgun (WGS) entry which is preliminary data.</text>
</comment>
<proteinExistence type="predicted"/>
<dbReference type="SUPFAM" id="SSF55811">
    <property type="entry name" value="Nudix"/>
    <property type="match status" value="1"/>
</dbReference>
<dbReference type="PROSITE" id="PS00893">
    <property type="entry name" value="NUDIX_BOX"/>
    <property type="match status" value="1"/>
</dbReference>
<name>A0A5N7KP29_9PSED</name>
<evidence type="ECO:0000256" key="2">
    <source>
        <dbReference type="ARBA" id="ARBA00022801"/>
    </source>
</evidence>
<accession>A0A5N7KP29</accession>
<dbReference type="EMBL" id="VUAZ01000114">
    <property type="protein sequence ID" value="MPR03926.1"/>
    <property type="molecule type" value="Genomic_DNA"/>
</dbReference>
<keyword evidence="2" id="KW-0378">Hydrolase</keyword>